<accession>A0ABW5VDJ0</accession>
<dbReference type="RefSeq" id="WP_251807595.1">
    <property type="nucleotide sequence ID" value="NZ_CP166679.1"/>
</dbReference>
<reference evidence="3" key="1">
    <citation type="journal article" date="2019" name="Int. J. Syst. Evol. Microbiol.">
        <title>The Global Catalogue of Microorganisms (GCM) 10K type strain sequencing project: providing services to taxonomists for standard genome sequencing and annotation.</title>
        <authorList>
            <consortium name="The Broad Institute Genomics Platform"/>
            <consortium name="The Broad Institute Genome Sequencing Center for Infectious Disease"/>
            <person name="Wu L."/>
            <person name="Ma J."/>
        </authorList>
    </citation>
    <scope>NUCLEOTIDE SEQUENCE [LARGE SCALE GENOMIC DNA]</scope>
    <source>
        <strain evidence="3">KCTC 52924</strain>
    </source>
</reference>
<proteinExistence type="predicted"/>
<dbReference type="Proteomes" id="UP001597532">
    <property type="component" value="Unassembled WGS sequence"/>
</dbReference>
<dbReference type="EMBL" id="JBHUOK010000002">
    <property type="protein sequence ID" value="MFD2788318.1"/>
    <property type="molecule type" value="Genomic_DNA"/>
</dbReference>
<evidence type="ECO:0000313" key="3">
    <source>
        <dbReference type="Proteomes" id="UP001597532"/>
    </source>
</evidence>
<sequence length="58" mass="6485">MKKCLLFFIGLILTLALAIMTDGHKTGLQENKLANSDVDAHKNFAENKAAPTQEVWKR</sequence>
<feature type="signal peptide" evidence="1">
    <location>
        <begin position="1"/>
        <end position="18"/>
    </location>
</feature>
<protein>
    <submittedName>
        <fullName evidence="2">Uncharacterized protein</fullName>
    </submittedName>
</protein>
<evidence type="ECO:0000313" key="2">
    <source>
        <dbReference type="EMBL" id="MFD2788318.1"/>
    </source>
</evidence>
<keyword evidence="1" id="KW-0732">Signal</keyword>
<organism evidence="2 3">
    <name type="scientific">Arenibacter antarcticus</name>
    <dbReference type="NCBI Taxonomy" id="2040469"/>
    <lineage>
        <taxon>Bacteria</taxon>
        <taxon>Pseudomonadati</taxon>
        <taxon>Bacteroidota</taxon>
        <taxon>Flavobacteriia</taxon>
        <taxon>Flavobacteriales</taxon>
        <taxon>Flavobacteriaceae</taxon>
        <taxon>Arenibacter</taxon>
    </lineage>
</organism>
<evidence type="ECO:0000256" key="1">
    <source>
        <dbReference type="SAM" id="SignalP"/>
    </source>
</evidence>
<gene>
    <name evidence="2" type="ORF">ACFS1K_00930</name>
</gene>
<feature type="chain" id="PRO_5047345103" evidence="1">
    <location>
        <begin position="19"/>
        <end position="58"/>
    </location>
</feature>
<name>A0ABW5VDJ0_9FLAO</name>
<comment type="caution">
    <text evidence="2">The sequence shown here is derived from an EMBL/GenBank/DDBJ whole genome shotgun (WGS) entry which is preliminary data.</text>
</comment>
<keyword evidence="3" id="KW-1185">Reference proteome</keyword>